<proteinExistence type="predicted"/>
<dbReference type="RefSeq" id="WP_167485107.1">
    <property type="nucleotide sequence ID" value="NZ_CP046173.1"/>
</dbReference>
<keyword evidence="1" id="KW-0812">Transmembrane</keyword>
<dbReference type="Proteomes" id="UP000500953">
    <property type="component" value="Chromosome"/>
</dbReference>
<organism evidence="2 3">
    <name type="scientific">Nocardia terpenica</name>
    <dbReference type="NCBI Taxonomy" id="455432"/>
    <lineage>
        <taxon>Bacteria</taxon>
        <taxon>Bacillati</taxon>
        <taxon>Actinomycetota</taxon>
        <taxon>Actinomycetes</taxon>
        <taxon>Mycobacteriales</taxon>
        <taxon>Nocardiaceae</taxon>
        <taxon>Nocardia</taxon>
    </lineage>
</organism>
<evidence type="ECO:0000313" key="2">
    <source>
        <dbReference type="EMBL" id="QIS17732.1"/>
    </source>
</evidence>
<protein>
    <recommendedName>
        <fullName evidence="4">DUF4190 domain-containing protein</fullName>
    </recommendedName>
</protein>
<gene>
    <name evidence="2" type="ORF">F6W96_04845</name>
</gene>
<keyword evidence="1" id="KW-1133">Transmembrane helix</keyword>
<keyword evidence="1" id="KW-0472">Membrane</keyword>
<evidence type="ECO:0000256" key="1">
    <source>
        <dbReference type="SAM" id="Phobius"/>
    </source>
</evidence>
<sequence length="46" mass="4868">MPWVLGFIALNQVKKSGQKGRGMTAWGMVIATLWLVIGVIVGVVAA</sequence>
<feature type="transmembrane region" description="Helical" evidence="1">
    <location>
        <begin position="25"/>
        <end position="45"/>
    </location>
</feature>
<dbReference type="AlphaFoldDB" id="A0A6G9YX07"/>
<evidence type="ECO:0008006" key="4">
    <source>
        <dbReference type="Google" id="ProtNLM"/>
    </source>
</evidence>
<evidence type="ECO:0000313" key="3">
    <source>
        <dbReference type="Proteomes" id="UP000500953"/>
    </source>
</evidence>
<reference evidence="2 3" key="1">
    <citation type="journal article" date="2019" name="ACS Chem. Biol.">
        <title>Identification and Mobilization of a Cryptic Antibiotic Biosynthesis Gene Locus from a Human-Pathogenic Nocardia Isolate.</title>
        <authorList>
            <person name="Herisse M."/>
            <person name="Ishida K."/>
            <person name="Porter J.L."/>
            <person name="Howden B."/>
            <person name="Hertweck C."/>
            <person name="Stinear T.P."/>
            <person name="Pidot S.J."/>
        </authorList>
    </citation>
    <scope>NUCLEOTIDE SEQUENCE [LARGE SCALE GENOMIC DNA]</scope>
    <source>
        <strain evidence="2 3">AUSMDU00012715</strain>
    </source>
</reference>
<accession>A0A6G9YX07</accession>
<dbReference type="EMBL" id="CP046173">
    <property type="protein sequence ID" value="QIS17732.1"/>
    <property type="molecule type" value="Genomic_DNA"/>
</dbReference>
<name>A0A6G9YX07_9NOCA</name>